<evidence type="ECO:0000313" key="2">
    <source>
        <dbReference type="EMBL" id="KAG6721195.1"/>
    </source>
</evidence>
<dbReference type="AlphaFoldDB" id="A0A922FIG8"/>
<dbReference type="EMBL" id="CM031827">
    <property type="protein sequence ID" value="KAG6721195.1"/>
    <property type="molecule type" value="Genomic_DNA"/>
</dbReference>
<comment type="caution">
    <text evidence="2">The sequence shown here is derived from an EMBL/GenBank/DDBJ whole genome shotgun (WGS) entry which is preliminary data.</text>
</comment>
<name>A0A922FIG8_CARIL</name>
<gene>
    <name evidence="2" type="ORF">I3842_03G100300</name>
</gene>
<evidence type="ECO:0000313" key="3">
    <source>
        <dbReference type="Proteomes" id="UP000811246"/>
    </source>
</evidence>
<proteinExistence type="predicted"/>
<feature type="region of interest" description="Disordered" evidence="1">
    <location>
        <begin position="1"/>
        <end position="21"/>
    </location>
</feature>
<protein>
    <submittedName>
        <fullName evidence="2">Uncharacterized protein</fullName>
    </submittedName>
</protein>
<accession>A0A922FIG8</accession>
<reference evidence="2" key="1">
    <citation type="submission" date="2021-01" db="EMBL/GenBank/DDBJ databases">
        <authorList>
            <person name="Lovell J.T."/>
            <person name="Bentley N."/>
            <person name="Bhattarai G."/>
            <person name="Jenkins J.W."/>
            <person name="Sreedasyam A."/>
            <person name="Alarcon Y."/>
            <person name="Bock C."/>
            <person name="Boston L."/>
            <person name="Carlson J."/>
            <person name="Cervantes K."/>
            <person name="Clermont K."/>
            <person name="Krom N."/>
            <person name="Kubenka K."/>
            <person name="Mamidi S."/>
            <person name="Mattison C."/>
            <person name="Monteros M."/>
            <person name="Pisani C."/>
            <person name="Plott C."/>
            <person name="Rajasekar S."/>
            <person name="Rhein H.S."/>
            <person name="Rohla C."/>
            <person name="Song M."/>
            <person name="Hilaire R.S."/>
            <person name="Shu S."/>
            <person name="Wells L."/>
            <person name="Wang X."/>
            <person name="Webber J."/>
            <person name="Heerema R.J."/>
            <person name="Klein P."/>
            <person name="Conner P."/>
            <person name="Grauke L."/>
            <person name="Grimwood J."/>
            <person name="Schmutz J."/>
            <person name="Randall J.J."/>
        </authorList>
    </citation>
    <scope>NUCLEOTIDE SEQUENCE</scope>
    <source>
        <tissue evidence="2">Leaf</tissue>
    </source>
</reference>
<dbReference type="Proteomes" id="UP000811246">
    <property type="component" value="Chromosome 3"/>
</dbReference>
<evidence type="ECO:0000256" key="1">
    <source>
        <dbReference type="SAM" id="MobiDB-lite"/>
    </source>
</evidence>
<organism evidence="2 3">
    <name type="scientific">Carya illinoinensis</name>
    <name type="common">Pecan</name>
    <dbReference type="NCBI Taxonomy" id="32201"/>
    <lineage>
        <taxon>Eukaryota</taxon>
        <taxon>Viridiplantae</taxon>
        <taxon>Streptophyta</taxon>
        <taxon>Embryophyta</taxon>
        <taxon>Tracheophyta</taxon>
        <taxon>Spermatophyta</taxon>
        <taxon>Magnoliopsida</taxon>
        <taxon>eudicotyledons</taxon>
        <taxon>Gunneridae</taxon>
        <taxon>Pentapetalae</taxon>
        <taxon>rosids</taxon>
        <taxon>fabids</taxon>
        <taxon>Fagales</taxon>
        <taxon>Juglandaceae</taxon>
        <taxon>Carya</taxon>
    </lineage>
</organism>
<feature type="compositionally biased region" description="Polar residues" evidence="1">
    <location>
        <begin position="12"/>
        <end position="21"/>
    </location>
</feature>
<sequence>MGEEEDRMAPRPSTSTSQPVYTHQFEFGSPNLDHHPHHMPYPLASNLDDFIRDKDSFRVYFLFVTQIPKIFDS</sequence>